<dbReference type="EMBL" id="JAGTUU010000002">
    <property type="protein sequence ID" value="MBS0123557.1"/>
    <property type="molecule type" value="Genomic_DNA"/>
</dbReference>
<gene>
    <name evidence="1" type="ORF">KB874_05370</name>
</gene>
<dbReference type="AlphaFoldDB" id="A0A8J8B6P9"/>
<comment type="caution">
    <text evidence="1">The sequence shown here is derived from an EMBL/GenBank/DDBJ whole genome shotgun (WGS) entry which is preliminary data.</text>
</comment>
<dbReference type="Proteomes" id="UP000681356">
    <property type="component" value="Unassembled WGS sequence"/>
</dbReference>
<protein>
    <submittedName>
        <fullName evidence="1">Uncharacterized protein</fullName>
    </submittedName>
</protein>
<proteinExistence type="predicted"/>
<name>A0A8J8B6P9_9RHOB</name>
<reference evidence="1" key="1">
    <citation type="submission" date="2021-04" db="EMBL/GenBank/DDBJ databases">
        <authorList>
            <person name="Yoon J."/>
        </authorList>
    </citation>
    <scope>NUCLEOTIDE SEQUENCE</scope>
    <source>
        <strain evidence="1">KMU-90</strain>
    </source>
</reference>
<evidence type="ECO:0000313" key="1">
    <source>
        <dbReference type="EMBL" id="MBS0123557.1"/>
    </source>
</evidence>
<accession>A0A8J8B6P9</accession>
<organism evidence="1 2">
    <name type="scientific">Thetidibacter halocola</name>
    <dbReference type="NCBI Taxonomy" id="2827239"/>
    <lineage>
        <taxon>Bacteria</taxon>
        <taxon>Pseudomonadati</taxon>
        <taxon>Pseudomonadota</taxon>
        <taxon>Alphaproteobacteria</taxon>
        <taxon>Rhodobacterales</taxon>
        <taxon>Roseobacteraceae</taxon>
        <taxon>Thetidibacter</taxon>
    </lineage>
</organism>
<evidence type="ECO:0000313" key="2">
    <source>
        <dbReference type="Proteomes" id="UP000681356"/>
    </source>
</evidence>
<sequence length="150" mass="16519">MMEWIEVTKFQRKIGAIGFLEGKAVAVVAYYDDRDGNMDGKVSIGERIASFVSPISIEGSAVTEVAMSARFDMDVIERDASFGNMAVNMWLNFARGLVLDGIYAVYFSRGIKTVGKGVASTITKNAVKEFVIRKGFEKAVKEAFQEAVNR</sequence>
<keyword evidence="2" id="KW-1185">Reference proteome</keyword>